<keyword evidence="2" id="KW-1185">Reference proteome</keyword>
<reference evidence="1" key="2">
    <citation type="submission" date="2021-08" db="EMBL/GenBank/DDBJ databases">
        <authorList>
            <person name="Tani A."/>
            <person name="Ola A."/>
            <person name="Ogura Y."/>
            <person name="Katsura K."/>
            <person name="Hayashi T."/>
        </authorList>
    </citation>
    <scope>NUCLEOTIDE SEQUENCE</scope>
    <source>
        <strain evidence="1">DSM 17168</strain>
    </source>
</reference>
<gene>
    <name evidence="1" type="ORF">GMJLKIPL_3863</name>
</gene>
<dbReference type="Proteomes" id="UP001055153">
    <property type="component" value="Unassembled WGS sequence"/>
</dbReference>
<reference evidence="1" key="1">
    <citation type="journal article" date="2021" name="Front. Microbiol.">
        <title>Comprehensive Comparative Genomics and Phenotyping of Methylobacterium Species.</title>
        <authorList>
            <person name="Alessa O."/>
            <person name="Ogura Y."/>
            <person name="Fujitani Y."/>
            <person name="Takami H."/>
            <person name="Hayashi T."/>
            <person name="Sahin N."/>
            <person name="Tani A."/>
        </authorList>
    </citation>
    <scope>NUCLEOTIDE SEQUENCE</scope>
    <source>
        <strain evidence="1">DSM 17168</strain>
    </source>
</reference>
<accession>A0ABQ4SFQ5</accession>
<comment type="caution">
    <text evidence="1">The sequence shown here is derived from an EMBL/GenBank/DDBJ whole genome shotgun (WGS) entry which is preliminary data.</text>
</comment>
<name>A0ABQ4SFQ5_9HYPH</name>
<protein>
    <submittedName>
        <fullName evidence="1">Uncharacterized protein</fullName>
    </submittedName>
</protein>
<dbReference type="EMBL" id="BPQQ01000044">
    <property type="protein sequence ID" value="GJE01922.1"/>
    <property type="molecule type" value="Genomic_DNA"/>
</dbReference>
<evidence type="ECO:0000313" key="2">
    <source>
        <dbReference type="Proteomes" id="UP001055153"/>
    </source>
</evidence>
<organism evidence="1 2">
    <name type="scientific">Methylobacterium isbiliense</name>
    <dbReference type="NCBI Taxonomy" id="315478"/>
    <lineage>
        <taxon>Bacteria</taxon>
        <taxon>Pseudomonadati</taxon>
        <taxon>Pseudomonadota</taxon>
        <taxon>Alphaproteobacteria</taxon>
        <taxon>Hyphomicrobiales</taxon>
        <taxon>Methylobacteriaceae</taxon>
        <taxon>Methylobacterium</taxon>
    </lineage>
</organism>
<sequence>MSGGYDERCAADLANVGEGRELSRADRAWLARVVTGAVRPNRDKPLWDLAHALAGLARLTGAGAGRDLVTLALDPRLATPEALAARFAGASAGAAAADARGLTLAAPRPWRTTWAGLARLLALAEFVLTAEDLAQFPLVTGWFDDLAKEPDEAERLAKRLARHLAAYRSDHLPLLASERRFRGILGFLRGRSAFTDDDILAFWRAEMAAGERPGFRTVAEHFVTFEAAAAVREGLDGLSAAASLDAMEGWEERLTASLSDLAQGEPAASLADLLADLPDGPKVLTGSERNDLADLLRLEPFHRTRPLTALRAASFGRVQSGLANRLRRGGGGADLAARASCAEAEEYRALAARAADLAHHLGRMLRIAAALRLAATGLADDLDAEAQAALREAEADLRRIRRAGFDDRARVASGFAAMDAALVRLAEETGRFVRAAEALDRRQGLDAAFAADRAVFAQAFAAAYAGEAA</sequence>
<evidence type="ECO:0000313" key="1">
    <source>
        <dbReference type="EMBL" id="GJE01922.1"/>
    </source>
</evidence>
<proteinExistence type="predicted"/>
<dbReference type="RefSeq" id="WP_238237166.1">
    <property type="nucleotide sequence ID" value="NZ_BPQQ01000044.1"/>
</dbReference>